<feature type="transmembrane region" description="Helical" evidence="1">
    <location>
        <begin position="85"/>
        <end position="104"/>
    </location>
</feature>
<dbReference type="Proteomes" id="UP000195273">
    <property type="component" value="Chromosome"/>
</dbReference>
<proteinExistence type="predicted"/>
<reference evidence="2 3" key="1">
    <citation type="submission" date="2017-05" db="EMBL/GenBank/DDBJ databases">
        <title>Genome Sequence of Loktanella vestfoldensis Strain SMR4r Isolated from a Culture of the Diatom Skeletonema marinoi.</title>
        <authorList>
            <person name="Topel M."/>
            <person name="Pinder M.I.M."/>
            <person name="Johansson O.N."/>
            <person name="Kourtchenko O."/>
            <person name="Godhe A."/>
            <person name="Clarke A.K."/>
        </authorList>
    </citation>
    <scope>NUCLEOTIDE SEQUENCE [LARGE SCALE GENOMIC DNA]</scope>
    <source>
        <strain evidence="2 3">SMR4r</strain>
    </source>
</reference>
<keyword evidence="1" id="KW-0472">Membrane</keyword>
<keyword evidence="1" id="KW-0812">Transmembrane</keyword>
<evidence type="ECO:0000256" key="1">
    <source>
        <dbReference type="SAM" id="Phobius"/>
    </source>
</evidence>
<dbReference type="OrthoDB" id="7849442at2"/>
<feature type="transmembrane region" description="Helical" evidence="1">
    <location>
        <begin position="124"/>
        <end position="146"/>
    </location>
</feature>
<sequence>MRFSMQAMVVVTTAYIGSFIVMNLLISPVQKAVFPELPAVVSLVFLPHGVRILTFYFCGWMGLIYLLPGAFLMWMLMVFGSGLNGYHIAGTAISLLSCFIGVAMARHFFERLWVSSARFSWQQIMVAGVLGSIGNAAGLSLLQFSAPSPMIFSAYVIGDISGLFLVLVFLMGSFRIFDRLTANALR</sequence>
<gene>
    <name evidence="2" type="ORF">LOKVESSMR4R_01591</name>
</gene>
<keyword evidence="3" id="KW-1185">Reference proteome</keyword>
<name>A0A1Y0EB96_9RHOB</name>
<feature type="transmembrane region" description="Helical" evidence="1">
    <location>
        <begin position="152"/>
        <end position="177"/>
    </location>
</feature>
<dbReference type="EMBL" id="CP021431">
    <property type="protein sequence ID" value="ARU00907.1"/>
    <property type="molecule type" value="Genomic_DNA"/>
</dbReference>
<dbReference type="KEGG" id="lvs:LOKVESSMR4R_01591"/>
<feature type="transmembrane region" description="Helical" evidence="1">
    <location>
        <begin position="57"/>
        <end position="79"/>
    </location>
</feature>
<accession>A0A1Y0EB96</accession>
<keyword evidence="1" id="KW-1133">Transmembrane helix</keyword>
<feature type="transmembrane region" description="Helical" evidence="1">
    <location>
        <begin position="7"/>
        <end position="26"/>
    </location>
</feature>
<protein>
    <submittedName>
        <fullName evidence="2">Uncharacterized protein</fullName>
    </submittedName>
</protein>
<dbReference type="RefSeq" id="WP_157898170.1">
    <property type="nucleotide sequence ID" value="NZ_CP021431.1"/>
</dbReference>
<evidence type="ECO:0000313" key="2">
    <source>
        <dbReference type="EMBL" id="ARU00907.1"/>
    </source>
</evidence>
<organism evidence="2 3">
    <name type="scientific">Yoonia vestfoldensis</name>
    <dbReference type="NCBI Taxonomy" id="245188"/>
    <lineage>
        <taxon>Bacteria</taxon>
        <taxon>Pseudomonadati</taxon>
        <taxon>Pseudomonadota</taxon>
        <taxon>Alphaproteobacteria</taxon>
        <taxon>Rhodobacterales</taxon>
        <taxon>Paracoccaceae</taxon>
        <taxon>Yoonia</taxon>
    </lineage>
</organism>
<evidence type="ECO:0000313" key="3">
    <source>
        <dbReference type="Proteomes" id="UP000195273"/>
    </source>
</evidence>
<dbReference type="AlphaFoldDB" id="A0A1Y0EB96"/>